<reference evidence="1" key="1">
    <citation type="submission" date="2022-03" db="EMBL/GenBank/DDBJ databases">
        <authorList>
            <person name="Sayadi A."/>
        </authorList>
    </citation>
    <scope>NUCLEOTIDE SEQUENCE</scope>
</reference>
<proteinExistence type="predicted"/>
<evidence type="ECO:0000313" key="1">
    <source>
        <dbReference type="EMBL" id="CAH2002766.1"/>
    </source>
</evidence>
<organism evidence="1 2">
    <name type="scientific">Acanthoscelides obtectus</name>
    <name type="common">Bean weevil</name>
    <name type="synonym">Bruchus obtectus</name>
    <dbReference type="NCBI Taxonomy" id="200917"/>
    <lineage>
        <taxon>Eukaryota</taxon>
        <taxon>Metazoa</taxon>
        <taxon>Ecdysozoa</taxon>
        <taxon>Arthropoda</taxon>
        <taxon>Hexapoda</taxon>
        <taxon>Insecta</taxon>
        <taxon>Pterygota</taxon>
        <taxon>Neoptera</taxon>
        <taxon>Endopterygota</taxon>
        <taxon>Coleoptera</taxon>
        <taxon>Polyphaga</taxon>
        <taxon>Cucujiformia</taxon>
        <taxon>Chrysomeloidea</taxon>
        <taxon>Chrysomelidae</taxon>
        <taxon>Bruchinae</taxon>
        <taxon>Bruchini</taxon>
        <taxon>Acanthoscelides</taxon>
    </lineage>
</organism>
<accession>A0A9P0LZY1</accession>
<dbReference type="EMBL" id="CAKOFQ010007510">
    <property type="protein sequence ID" value="CAH2002766.1"/>
    <property type="molecule type" value="Genomic_DNA"/>
</dbReference>
<dbReference type="AlphaFoldDB" id="A0A9P0LZY1"/>
<comment type="caution">
    <text evidence="1">The sequence shown here is derived from an EMBL/GenBank/DDBJ whole genome shotgun (WGS) entry which is preliminary data.</text>
</comment>
<sequence>MRACIDLVEDDYSLGVDFSKLERMTFVGFSSPWNTKTVNPRLITTNNAVHIF</sequence>
<keyword evidence="2" id="KW-1185">Reference proteome</keyword>
<dbReference type="Proteomes" id="UP001152888">
    <property type="component" value="Unassembled WGS sequence"/>
</dbReference>
<protein>
    <submittedName>
        <fullName evidence="1">Uncharacterized protein</fullName>
    </submittedName>
</protein>
<gene>
    <name evidence="1" type="ORF">ACAOBT_LOCUS26973</name>
</gene>
<name>A0A9P0LZY1_ACAOB</name>
<evidence type="ECO:0000313" key="2">
    <source>
        <dbReference type="Proteomes" id="UP001152888"/>
    </source>
</evidence>